<evidence type="ECO:0000313" key="1">
    <source>
        <dbReference type="EMBL" id="CAH9055283.1"/>
    </source>
</evidence>
<name>A0A9W4W2X8_PSEHA</name>
<reference evidence="1" key="1">
    <citation type="submission" date="2022-07" db="EMBL/GenBank/DDBJ databases">
        <authorList>
            <person name="Criscuolo A."/>
        </authorList>
    </citation>
    <scope>NUCLEOTIDE SEQUENCE</scope>
    <source>
        <strain evidence="1">CIP103197</strain>
    </source>
</reference>
<protein>
    <submittedName>
        <fullName evidence="1">Uncharacterized protein</fullName>
    </submittedName>
</protein>
<evidence type="ECO:0000313" key="2">
    <source>
        <dbReference type="Proteomes" id="UP001152447"/>
    </source>
</evidence>
<keyword evidence="2" id="KW-1185">Reference proteome</keyword>
<comment type="caution">
    <text evidence="1">The sequence shown here is derived from an EMBL/GenBank/DDBJ whole genome shotgun (WGS) entry which is preliminary data.</text>
</comment>
<dbReference type="EMBL" id="CAMAPB010000013">
    <property type="protein sequence ID" value="CAH9055283.1"/>
    <property type="molecule type" value="Genomic_DNA"/>
</dbReference>
<accession>A0A9W4W2X8</accession>
<gene>
    <name evidence="1" type="ORF">PSEHALCIP103_01207</name>
</gene>
<organism evidence="1 2">
    <name type="scientific">Pseudoalteromonas haloplanktis</name>
    <name type="common">Alteromonas haloplanktis</name>
    <dbReference type="NCBI Taxonomy" id="228"/>
    <lineage>
        <taxon>Bacteria</taxon>
        <taxon>Pseudomonadati</taxon>
        <taxon>Pseudomonadota</taxon>
        <taxon>Gammaproteobacteria</taxon>
        <taxon>Alteromonadales</taxon>
        <taxon>Pseudoalteromonadaceae</taxon>
        <taxon>Pseudoalteromonas</taxon>
    </lineage>
</organism>
<dbReference type="AlphaFoldDB" id="A0A9W4W2X8"/>
<dbReference type="Proteomes" id="UP001152447">
    <property type="component" value="Unassembled WGS sequence"/>
</dbReference>
<sequence length="33" mass="3937">MKLSIFTDKVRVVLHFYKQDAFTSVKCRDCEDL</sequence>
<proteinExistence type="predicted"/>